<name>A0A2M4CVS9_ANODA</name>
<keyword evidence="3" id="KW-0442">Lipid degradation</keyword>
<comment type="cofactor">
    <cofactor evidence="1">
        <name>Ca(2+)</name>
        <dbReference type="ChEBI" id="CHEBI:29108"/>
    </cofactor>
</comment>
<protein>
    <recommendedName>
        <fullName evidence="2">phospholipase A2</fullName>
        <ecNumber evidence="2">3.1.1.4</ecNumber>
    </recommendedName>
    <alternativeName>
        <fullName evidence="5">Phosphatidylcholine 2-acylhydrolase</fullName>
    </alternativeName>
</protein>
<sequence>MSQVKVHQHPRRQQQQPRRCWATLERLLVPLIVVLLSVTVTMTAGVQGQQQQQQQLLPAGALHPHHHHHQRHQQHHHHRTDNVIDFDNADQEDGDDGGGGGGGGGNGRKDHEKWLENFLLTDLLSDGERERRLVWNGIIGKETSIADNSSNKTLMLWQMATPNGLIQIIYNSEGEMMDCEYVRQRSMVHQFRAQFTAEFVQARARNFTSPLTGPPRHSLVSDHEFRDYIERDIVTPEMQELQYNVFEFPAGSASAPPQSSRPAVVSDAFGMRNLTYIPLRAFEEIPEELAALLSYQELKQRCNVRHKQLKEIASGLQSADPERKRIASEKLQRHKRAIADWFLSPNTKWCGKGHSASRYNQLGGASRADMCCRKHDHCQLMIPAMGTRWQLFNFGAITLSHCACDKRFRTCLKMADSSDANLVGKLFFNIMQMKCFVIKPETRCVKKSWWGKCEKKVRVKRAHLRDNRRF</sequence>
<dbReference type="EMBL" id="GGFL01005266">
    <property type="protein sequence ID" value="MBW69444.1"/>
    <property type="molecule type" value="Transcribed_RNA"/>
</dbReference>
<dbReference type="EC" id="3.1.1.4" evidence="2"/>
<feature type="compositionally biased region" description="Gly residues" evidence="6">
    <location>
        <begin position="97"/>
        <end position="106"/>
    </location>
</feature>
<proteinExistence type="predicted"/>
<evidence type="ECO:0000256" key="7">
    <source>
        <dbReference type="SAM" id="Phobius"/>
    </source>
</evidence>
<dbReference type="GO" id="GO:0050482">
    <property type="term" value="P:arachidonate secretion"/>
    <property type="evidence" value="ECO:0007669"/>
    <property type="project" value="InterPro"/>
</dbReference>
<dbReference type="SUPFAM" id="SSF48619">
    <property type="entry name" value="Phospholipase A2, PLA2"/>
    <property type="match status" value="1"/>
</dbReference>
<dbReference type="Pfam" id="PF05826">
    <property type="entry name" value="Phospholip_A2_2"/>
    <property type="match status" value="1"/>
</dbReference>
<dbReference type="GO" id="GO:0016042">
    <property type="term" value="P:lipid catabolic process"/>
    <property type="evidence" value="ECO:0007669"/>
    <property type="project" value="UniProtKB-KW"/>
</dbReference>
<feature type="region of interest" description="Disordered" evidence="6">
    <location>
        <begin position="51"/>
        <end position="109"/>
    </location>
</feature>
<accession>A0A2M4CVS9</accession>
<dbReference type="PANTHER" id="PTHR12253">
    <property type="entry name" value="RH14732P"/>
    <property type="match status" value="1"/>
</dbReference>
<evidence type="ECO:0000313" key="9">
    <source>
        <dbReference type="EMBL" id="MBW69444.1"/>
    </source>
</evidence>
<keyword evidence="7" id="KW-1133">Transmembrane helix</keyword>
<feature type="compositionally biased region" description="Low complexity" evidence="6">
    <location>
        <begin position="51"/>
        <end position="62"/>
    </location>
</feature>
<reference evidence="9" key="1">
    <citation type="submission" date="2018-01" db="EMBL/GenBank/DDBJ databases">
        <title>An insight into the sialome of Amazonian anophelines.</title>
        <authorList>
            <person name="Ribeiro J.M."/>
            <person name="Scarpassa V."/>
            <person name="Calvo E."/>
        </authorList>
    </citation>
    <scope>NUCLEOTIDE SEQUENCE</scope>
</reference>
<dbReference type="GO" id="GO:0004623">
    <property type="term" value="F:phospholipase A2 activity"/>
    <property type="evidence" value="ECO:0007669"/>
    <property type="project" value="UniProtKB-EC"/>
</dbReference>
<keyword evidence="4" id="KW-0443">Lipid metabolism</keyword>
<evidence type="ECO:0000256" key="3">
    <source>
        <dbReference type="ARBA" id="ARBA00022963"/>
    </source>
</evidence>
<evidence type="ECO:0000259" key="8">
    <source>
        <dbReference type="Pfam" id="PF05826"/>
    </source>
</evidence>
<keyword evidence="7" id="KW-0812">Transmembrane</keyword>
<evidence type="ECO:0000256" key="6">
    <source>
        <dbReference type="SAM" id="MobiDB-lite"/>
    </source>
</evidence>
<evidence type="ECO:0000256" key="4">
    <source>
        <dbReference type="ARBA" id="ARBA00023098"/>
    </source>
</evidence>
<dbReference type="VEuPathDB" id="VectorBase:ADAC004328"/>
<dbReference type="AlphaFoldDB" id="A0A2M4CVS9"/>
<feature type="compositionally biased region" description="Basic residues" evidence="6">
    <location>
        <begin position="63"/>
        <end position="79"/>
    </location>
</feature>
<feature type="compositionally biased region" description="Acidic residues" evidence="6">
    <location>
        <begin position="87"/>
        <end position="96"/>
    </location>
</feature>
<feature type="domain" description="Phospholipase A2-like central" evidence="8">
    <location>
        <begin position="345"/>
        <end position="437"/>
    </location>
</feature>
<evidence type="ECO:0000256" key="5">
    <source>
        <dbReference type="ARBA" id="ARBA00029903"/>
    </source>
</evidence>
<keyword evidence="7" id="KW-0472">Membrane</keyword>
<dbReference type="CDD" id="cd04704">
    <property type="entry name" value="PLA2_bee_venom_like"/>
    <property type="match status" value="1"/>
</dbReference>
<dbReference type="InterPro" id="IPR016090">
    <property type="entry name" value="PLA2-like_dom"/>
</dbReference>
<dbReference type="InterPro" id="IPR036444">
    <property type="entry name" value="PLipase_A2_dom_sf"/>
</dbReference>
<dbReference type="GO" id="GO:0006644">
    <property type="term" value="P:phospholipid metabolic process"/>
    <property type="evidence" value="ECO:0007669"/>
    <property type="project" value="InterPro"/>
</dbReference>
<evidence type="ECO:0000256" key="2">
    <source>
        <dbReference type="ARBA" id="ARBA00013278"/>
    </source>
</evidence>
<evidence type="ECO:0000256" key="1">
    <source>
        <dbReference type="ARBA" id="ARBA00001913"/>
    </source>
</evidence>
<dbReference type="Gene3D" id="1.20.90.10">
    <property type="entry name" value="Phospholipase A2 domain"/>
    <property type="match status" value="1"/>
</dbReference>
<dbReference type="VEuPathDB" id="VectorBase:ADAR2_011368"/>
<feature type="transmembrane region" description="Helical" evidence="7">
    <location>
        <begin position="27"/>
        <end position="46"/>
    </location>
</feature>
<organism evidence="9">
    <name type="scientific">Anopheles darlingi</name>
    <name type="common">Mosquito</name>
    <dbReference type="NCBI Taxonomy" id="43151"/>
    <lineage>
        <taxon>Eukaryota</taxon>
        <taxon>Metazoa</taxon>
        <taxon>Ecdysozoa</taxon>
        <taxon>Arthropoda</taxon>
        <taxon>Hexapoda</taxon>
        <taxon>Insecta</taxon>
        <taxon>Pterygota</taxon>
        <taxon>Neoptera</taxon>
        <taxon>Endopterygota</taxon>
        <taxon>Diptera</taxon>
        <taxon>Nematocera</taxon>
        <taxon>Culicoidea</taxon>
        <taxon>Culicidae</taxon>
        <taxon>Anophelinae</taxon>
        <taxon>Anopheles</taxon>
    </lineage>
</organism>